<evidence type="ECO:0000256" key="4">
    <source>
        <dbReference type="ARBA" id="ARBA00022448"/>
    </source>
</evidence>
<evidence type="ECO:0000256" key="6">
    <source>
        <dbReference type="ARBA" id="ARBA00022927"/>
    </source>
</evidence>
<dbReference type="InterPro" id="IPR001494">
    <property type="entry name" value="Importin-beta_N"/>
</dbReference>
<dbReference type="GO" id="GO:0031267">
    <property type="term" value="F:small GTPase binding"/>
    <property type="evidence" value="ECO:0007669"/>
    <property type="project" value="InterPro"/>
</dbReference>
<dbReference type="AlphaFoldDB" id="A0AAV5DV28"/>
<name>A0AAV5DV28_ELECO</name>
<evidence type="ECO:0000256" key="7">
    <source>
        <dbReference type="ARBA" id="ARBA00023242"/>
    </source>
</evidence>
<dbReference type="InterPro" id="IPR013713">
    <property type="entry name" value="XPO2_central"/>
</dbReference>
<dbReference type="EMBL" id="BQKI01000071">
    <property type="protein sequence ID" value="GJN14833.1"/>
    <property type="molecule type" value="Genomic_DNA"/>
</dbReference>
<reference evidence="9" key="2">
    <citation type="submission" date="2021-12" db="EMBL/GenBank/DDBJ databases">
        <title>Resequencing data analysis of finger millet.</title>
        <authorList>
            <person name="Hatakeyama M."/>
            <person name="Aluri S."/>
            <person name="Balachadran M.T."/>
            <person name="Sivarajan S.R."/>
            <person name="Poveda L."/>
            <person name="Shimizu-Inatsugi R."/>
            <person name="Schlapbach R."/>
            <person name="Sreeman S.M."/>
            <person name="Shimizu K.K."/>
        </authorList>
    </citation>
    <scope>NUCLEOTIDE SEQUENCE</scope>
</reference>
<comment type="subcellular location">
    <subcellularLocation>
        <location evidence="2">Cytoplasm</location>
    </subcellularLocation>
    <subcellularLocation>
        <location evidence="1">Nucleus</location>
    </subcellularLocation>
</comment>
<keyword evidence="10" id="KW-1185">Reference proteome</keyword>
<dbReference type="GO" id="GO:0005635">
    <property type="term" value="C:nuclear envelope"/>
    <property type="evidence" value="ECO:0007669"/>
    <property type="project" value="TreeGrafter"/>
</dbReference>
<dbReference type="SMART" id="SM00913">
    <property type="entry name" value="IBN_N"/>
    <property type="match status" value="2"/>
</dbReference>
<feature type="domain" description="Importin N-terminal" evidence="8">
    <location>
        <begin position="32"/>
        <end position="112"/>
    </location>
</feature>
<dbReference type="Pfam" id="PF08506">
    <property type="entry name" value="Cse1"/>
    <property type="match status" value="2"/>
</dbReference>
<dbReference type="GO" id="GO:0006611">
    <property type="term" value="P:protein export from nucleus"/>
    <property type="evidence" value="ECO:0007669"/>
    <property type="project" value="TreeGrafter"/>
</dbReference>
<dbReference type="GO" id="GO:0005049">
    <property type="term" value="F:nuclear export signal receptor activity"/>
    <property type="evidence" value="ECO:0007669"/>
    <property type="project" value="TreeGrafter"/>
</dbReference>
<dbReference type="InterPro" id="IPR016024">
    <property type="entry name" value="ARM-type_fold"/>
</dbReference>
<dbReference type="GO" id="GO:0005829">
    <property type="term" value="C:cytosol"/>
    <property type="evidence" value="ECO:0007669"/>
    <property type="project" value="TreeGrafter"/>
</dbReference>
<accession>A0AAV5DV28</accession>
<proteinExistence type="inferred from homology"/>
<dbReference type="InterPro" id="IPR005043">
    <property type="entry name" value="XPO2_C"/>
</dbReference>
<keyword evidence="5" id="KW-0963">Cytoplasm</keyword>
<comment type="similarity">
    <text evidence="3">Belongs to the XPO2/CSE1 family.</text>
</comment>
<protein>
    <recommendedName>
        <fullName evidence="8">Importin N-terminal domain-containing protein</fullName>
    </recommendedName>
</protein>
<organism evidence="9 10">
    <name type="scientific">Eleusine coracana subsp. coracana</name>
    <dbReference type="NCBI Taxonomy" id="191504"/>
    <lineage>
        <taxon>Eukaryota</taxon>
        <taxon>Viridiplantae</taxon>
        <taxon>Streptophyta</taxon>
        <taxon>Embryophyta</taxon>
        <taxon>Tracheophyta</taxon>
        <taxon>Spermatophyta</taxon>
        <taxon>Magnoliopsida</taxon>
        <taxon>Liliopsida</taxon>
        <taxon>Poales</taxon>
        <taxon>Poaceae</taxon>
        <taxon>PACMAD clade</taxon>
        <taxon>Chloridoideae</taxon>
        <taxon>Cynodonteae</taxon>
        <taxon>Eleusininae</taxon>
        <taxon>Eleusine</taxon>
    </lineage>
</organism>
<dbReference type="Gene3D" id="1.25.10.10">
    <property type="entry name" value="Leucine-rich Repeat Variant"/>
    <property type="match status" value="1"/>
</dbReference>
<keyword evidence="7" id="KW-0539">Nucleus</keyword>
<dbReference type="PROSITE" id="PS50166">
    <property type="entry name" value="IMPORTIN_B_NT"/>
    <property type="match status" value="1"/>
</dbReference>
<dbReference type="PANTHER" id="PTHR10997">
    <property type="entry name" value="IMPORTIN-7, 8, 11"/>
    <property type="match status" value="1"/>
</dbReference>
<dbReference type="Proteomes" id="UP001054889">
    <property type="component" value="Unassembled WGS sequence"/>
</dbReference>
<evidence type="ECO:0000256" key="3">
    <source>
        <dbReference type="ARBA" id="ARBA00008669"/>
    </source>
</evidence>
<evidence type="ECO:0000259" key="8">
    <source>
        <dbReference type="PROSITE" id="PS50166"/>
    </source>
</evidence>
<keyword evidence="6" id="KW-0653">Protein transport</keyword>
<dbReference type="PANTHER" id="PTHR10997:SF8">
    <property type="entry name" value="EXPORTIN-2"/>
    <property type="match status" value="1"/>
</dbReference>
<dbReference type="InterPro" id="IPR011989">
    <property type="entry name" value="ARM-like"/>
</dbReference>
<comment type="caution">
    <text evidence="9">The sequence shown here is derived from an EMBL/GenBank/DDBJ whole genome shotgun (WGS) entry which is preliminary data.</text>
</comment>
<evidence type="ECO:0000256" key="1">
    <source>
        <dbReference type="ARBA" id="ARBA00004123"/>
    </source>
</evidence>
<dbReference type="SUPFAM" id="SSF48371">
    <property type="entry name" value="ARM repeat"/>
    <property type="match status" value="1"/>
</dbReference>
<dbReference type="GO" id="GO:0006606">
    <property type="term" value="P:protein import into nucleus"/>
    <property type="evidence" value="ECO:0007669"/>
    <property type="project" value="TreeGrafter"/>
</dbReference>
<evidence type="ECO:0000256" key="2">
    <source>
        <dbReference type="ARBA" id="ARBA00004496"/>
    </source>
</evidence>
<evidence type="ECO:0000256" key="5">
    <source>
        <dbReference type="ARBA" id="ARBA00022490"/>
    </source>
</evidence>
<reference evidence="9" key="1">
    <citation type="journal article" date="2018" name="DNA Res.">
        <title>Multiple hybrid de novo genome assembly of finger millet, an orphan allotetraploid crop.</title>
        <authorList>
            <person name="Hatakeyama M."/>
            <person name="Aluri S."/>
            <person name="Balachadran M.T."/>
            <person name="Sivarajan S.R."/>
            <person name="Patrignani A."/>
            <person name="Gruter S."/>
            <person name="Poveda L."/>
            <person name="Shimizu-Inatsugi R."/>
            <person name="Baeten J."/>
            <person name="Francoijs K.J."/>
            <person name="Nataraja K.N."/>
            <person name="Reddy Y.A.N."/>
            <person name="Phadnis S."/>
            <person name="Ravikumar R.L."/>
            <person name="Schlapbach R."/>
            <person name="Sreeman S.M."/>
            <person name="Shimizu K.K."/>
        </authorList>
    </citation>
    <scope>NUCLEOTIDE SEQUENCE</scope>
</reference>
<keyword evidence="4" id="KW-0813">Transport</keyword>
<evidence type="ECO:0000313" key="9">
    <source>
        <dbReference type="EMBL" id="GJN14833.1"/>
    </source>
</evidence>
<evidence type="ECO:0000313" key="10">
    <source>
        <dbReference type="Proteomes" id="UP001054889"/>
    </source>
</evidence>
<sequence length="940" mass="105021">MKDLVLPHKRLIDVARWCAESRSDDLTVRRAAEEKFTTSLASPGYGIALLALIASKSQDIDIKDRIHASIRFKNLLICRWPKPSAAADGPTHQMCAADRAVIKSRIVGICVAAPSDVQPQVSHALAVVSASCLLSEWDPAPLPPIFSCLSTALSRFDFKTAKCLLVTAASLMYRFRNASEPADKCDLVSCRQSFADPLLDGFLAVCNHLRTVNLATSFQPVLECLRLFCEIFHSLYLTAISSPDSASKSYMSKWTVELYKFLTTSYPVPEEANVTLCYLRTSVCDILQGFMANKCEDQFEGCLDRYVGIVEGLIIAQDDRTPSGQLTVSALRFLTMVVERKKHSIFNNSDALKRVFSCIIVPNLLLRDEDVQLFKEDWVEYIKRDKDGNAGNTTQKAVWQLLYAHVNEANEQVLALVLALVQQMIDAYTGHSDKDWRYIDAAINLAINVGALCGIDILLPELLSDNSHSSPLLKVAALKFLTKFKAQITKQNAVALLPTLVSSLKNDSSLVRLYGAACLESMLNTCYDEPDIKHISGIVVEALSTSIIFPDSYGSTTMMKCIFEVMYLAGHSQSSAKIIACLLGILNKACDNPEYPDFNNFLFEALAVAIGWVSFDRSLFHVFEQDLFPLYNRIINEGVWELWPYALQIMAEIVNLKETPLPKVYMEPFEDVILDNETWNQPAFCPALALLLRAYLQKIPPNDLVQSGQFKKLVEAFEWYFSKRGQVKIAFNIITVLIETLPNNIMVPKLPDITKALFERSKISSDIRITTSLMTFISLHMIRYSMDINELSFDQYGPFIQLLWIPCLKLIKGTREVKLVVYVSVKLICEHNVLLIDHPDINEMAGKLLNGVISVLLHTDIGADATDPDESGGFVRLTNAVMTDIDLLGTIDLKEFLVSSLAKISATSCGRFPLIIGQYLESQNKSFLDKLCQTYGCRII</sequence>
<gene>
    <name evidence="9" type="primary">gb01698</name>
    <name evidence="9" type="ORF">PR202_gb01698</name>
</gene>
<dbReference type="Pfam" id="PF03378">
    <property type="entry name" value="CAS_CSE1"/>
    <property type="match status" value="1"/>
</dbReference>